<evidence type="ECO:0000313" key="2">
    <source>
        <dbReference type="EMBL" id="XCP93442.1"/>
    </source>
</evidence>
<feature type="transmembrane region" description="Helical" evidence="1">
    <location>
        <begin position="27"/>
        <end position="46"/>
    </location>
</feature>
<feature type="transmembrane region" description="Helical" evidence="1">
    <location>
        <begin position="379"/>
        <end position="399"/>
    </location>
</feature>
<feature type="transmembrane region" description="Helical" evidence="1">
    <location>
        <begin position="300"/>
        <end position="321"/>
    </location>
</feature>
<feature type="transmembrane region" description="Helical" evidence="1">
    <location>
        <begin position="105"/>
        <end position="125"/>
    </location>
</feature>
<sequence>MQTISMNRGKPVYITSYVESKGSAYQVMFYVLLVYLSFYGLVSVYVDNIVFRSLKDVGMLLLAVVGMSRLYRGQPNFIVLFLFLFSSILFIGSMNLLLGGSIVSWVYGVKVTFLPMLMLFAGMYIAEKKAIYTFARTNLIILFLLITGWLIQYSLGIDKLISLGFVYGVNIKHYLEGVPRLNSITVSPDSYAYALLITGLIAEKVRTAEKYRLFQMFIRLLVFSFLLLSTIRSALVFWIIYQIVTFVLRVRKYNRNNMLLLSGVFLLLPGAVVFGFRLMENYNLLSINSMLVRFQSWGSYLTSPFTMNGVIGNGIGAVGAASRRTHMLGLESRDYPVDNQYFSFYEQIGWIGIIYLVVLFAWMAACLHKRMISLPAADAMRLPQMAIALLMGAAAASFTTNVLELFPGNVSIWLVVGMALYQQRDVDEIPIQSR</sequence>
<dbReference type="RefSeq" id="WP_366290194.1">
    <property type="nucleotide sequence ID" value="NZ_CP159992.1"/>
</dbReference>
<reference evidence="2" key="1">
    <citation type="submission" date="2024-05" db="EMBL/GenBank/DDBJ databases">
        <title>Draft genome assemblies of 36 bacteria isolated from hibernating arctic ground squirrels.</title>
        <authorList>
            <person name="McKee H."/>
            <person name="Mullen L."/>
            <person name="Drown D.M."/>
            <person name="Duddleston K.N."/>
        </authorList>
    </citation>
    <scope>NUCLEOTIDE SEQUENCE</scope>
    <source>
        <strain evidence="2">AN1007</strain>
    </source>
</reference>
<evidence type="ECO:0000256" key="1">
    <source>
        <dbReference type="SAM" id="Phobius"/>
    </source>
</evidence>
<feature type="transmembrane region" description="Helical" evidence="1">
    <location>
        <begin position="348"/>
        <end position="367"/>
    </location>
</feature>
<keyword evidence="1" id="KW-0812">Transmembrane</keyword>
<keyword evidence="1" id="KW-1133">Transmembrane helix</keyword>
<feature type="transmembrane region" description="Helical" evidence="1">
    <location>
        <begin position="216"/>
        <end position="240"/>
    </location>
</feature>
<protein>
    <submittedName>
        <fullName evidence="2">Uncharacterized protein</fullName>
    </submittedName>
</protein>
<dbReference type="EMBL" id="CP159992">
    <property type="protein sequence ID" value="XCP93442.1"/>
    <property type="molecule type" value="Genomic_DNA"/>
</dbReference>
<accession>A0AAU8NAC5</accession>
<name>A0AAU8NAC5_9BACL</name>
<proteinExistence type="predicted"/>
<feature type="transmembrane region" description="Helical" evidence="1">
    <location>
        <begin position="77"/>
        <end position="98"/>
    </location>
</feature>
<feature type="transmembrane region" description="Helical" evidence="1">
    <location>
        <begin position="131"/>
        <end position="151"/>
    </location>
</feature>
<gene>
    <name evidence="2" type="ORF">ABXS70_19770</name>
</gene>
<dbReference type="AlphaFoldDB" id="A0AAU8NAC5"/>
<feature type="transmembrane region" description="Helical" evidence="1">
    <location>
        <begin position="260"/>
        <end position="279"/>
    </location>
</feature>
<keyword evidence="1" id="KW-0472">Membrane</keyword>
<organism evidence="2">
    <name type="scientific">Paenibacillus sp. AN1007</name>
    <dbReference type="NCBI Taxonomy" id="3151385"/>
    <lineage>
        <taxon>Bacteria</taxon>
        <taxon>Bacillati</taxon>
        <taxon>Bacillota</taxon>
        <taxon>Bacilli</taxon>
        <taxon>Bacillales</taxon>
        <taxon>Paenibacillaceae</taxon>
        <taxon>Paenibacillus</taxon>
    </lineage>
</organism>